<feature type="region of interest" description="Disordered" evidence="1">
    <location>
        <begin position="107"/>
        <end position="128"/>
    </location>
</feature>
<protein>
    <submittedName>
        <fullName evidence="2">Uncharacterized protein</fullName>
    </submittedName>
</protein>
<name>A0A4C1XP08_EUMVA</name>
<gene>
    <name evidence="2" type="ORF">EVAR_98379_1</name>
</gene>
<evidence type="ECO:0000256" key="1">
    <source>
        <dbReference type="SAM" id="MobiDB-lite"/>
    </source>
</evidence>
<dbReference type="AlphaFoldDB" id="A0A4C1XP08"/>
<feature type="compositionally biased region" description="Basic residues" evidence="1">
    <location>
        <begin position="111"/>
        <end position="124"/>
    </location>
</feature>
<sequence>MCRTDFNRYILRLVPAGELRVTRDANRDANPDPRARLRNLARNRSDVARTDVGTGICSAALGSFRCSLDSSRGLRVLLLGCDCTWATVIASPVARVFVFPLNFDPTARPKGGPRRRRNAGRRPATKGLACSTEHAAIEPNSSHLKTRPIDPSAPIGRSVASSTLRLSLSFVTLREKDSRIKRLLPTTPSGPQDRPGCLRVGRRRH</sequence>
<dbReference type="Proteomes" id="UP000299102">
    <property type="component" value="Unassembled WGS sequence"/>
</dbReference>
<comment type="caution">
    <text evidence="2">The sequence shown here is derived from an EMBL/GenBank/DDBJ whole genome shotgun (WGS) entry which is preliminary data.</text>
</comment>
<proteinExistence type="predicted"/>
<evidence type="ECO:0000313" key="3">
    <source>
        <dbReference type="Proteomes" id="UP000299102"/>
    </source>
</evidence>
<evidence type="ECO:0000313" key="2">
    <source>
        <dbReference type="EMBL" id="GBP65666.1"/>
    </source>
</evidence>
<reference evidence="2 3" key="1">
    <citation type="journal article" date="2019" name="Commun. Biol.">
        <title>The bagworm genome reveals a unique fibroin gene that provides high tensile strength.</title>
        <authorList>
            <person name="Kono N."/>
            <person name="Nakamura H."/>
            <person name="Ohtoshi R."/>
            <person name="Tomita M."/>
            <person name="Numata K."/>
            <person name="Arakawa K."/>
        </authorList>
    </citation>
    <scope>NUCLEOTIDE SEQUENCE [LARGE SCALE GENOMIC DNA]</scope>
</reference>
<organism evidence="2 3">
    <name type="scientific">Eumeta variegata</name>
    <name type="common">Bagworm moth</name>
    <name type="synonym">Eumeta japonica</name>
    <dbReference type="NCBI Taxonomy" id="151549"/>
    <lineage>
        <taxon>Eukaryota</taxon>
        <taxon>Metazoa</taxon>
        <taxon>Ecdysozoa</taxon>
        <taxon>Arthropoda</taxon>
        <taxon>Hexapoda</taxon>
        <taxon>Insecta</taxon>
        <taxon>Pterygota</taxon>
        <taxon>Neoptera</taxon>
        <taxon>Endopterygota</taxon>
        <taxon>Lepidoptera</taxon>
        <taxon>Glossata</taxon>
        <taxon>Ditrysia</taxon>
        <taxon>Tineoidea</taxon>
        <taxon>Psychidae</taxon>
        <taxon>Oiketicinae</taxon>
        <taxon>Eumeta</taxon>
    </lineage>
</organism>
<accession>A0A4C1XP08</accession>
<keyword evidence="3" id="KW-1185">Reference proteome</keyword>
<feature type="region of interest" description="Disordered" evidence="1">
    <location>
        <begin position="183"/>
        <end position="205"/>
    </location>
</feature>
<dbReference type="EMBL" id="BGZK01000936">
    <property type="protein sequence ID" value="GBP65666.1"/>
    <property type="molecule type" value="Genomic_DNA"/>
</dbReference>